<dbReference type="Gene3D" id="3.40.50.80">
    <property type="entry name" value="Nucleotide-binding domain of ferredoxin-NADP reductase (FNR) module"/>
    <property type="match status" value="1"/>
</dbReference>
<reference evidence="2 3" key="1">
    <citation type="journal article" date="2016" name="DNA Res.">
        <title>The draft genome of MD-2 pineapple using hybrid error correction of long reads.</title>
        <authorList>
            <person name="Redwan R.M."/>
            <person name="Saidin A."/>
            <person name="Kumar S.V."/>
        </authorList>
    </citation>
    <scope>NUCLEOTIDE SEQUENCE [LARGE SCALE GENOMIC DNA]</scope>
    <source>
        <strain evidence="3">cv. MD2</strain>
        <tissue evidence="2">Leaf</tissue>
    </source>
</reference>
<dbReference type="CDD" id="cd00322">
    <property type="entry name" value="FNR_like"/>
    <property type="match status" value="1"/>
</dbReference>
<dbReference type="EMBL" id="LSRQ01004810">
    <property type="protein sequence ID" value="OAY68655.1"/>
    <property type="molecule type" value="Genomic_DNA"/>
</dbReference>
<proteinExistence type="predicted"/>
<dbReference type="InterPro" id="IPR001433">
    <property type="entry name" value="OxRdtase_FAD/NAD-bd"/>
</dbReference>
<dbReference type="InterPro" id="IPR017927">
    <property type="entry name" value="FAD-bd_FR_type"/>
</dbReference>
<dbReference type="InterPro" id="IPR017938">
    <property type="entry name" value="Riboflavin_synthase-like_b-brl"/>
</dbReference>
<accession>A0A199UVI7</accession>
<dbReference type="PROSITE" id="PS51384">
    <property type="entry name" value="FAD_FR"/>
    <property type="match status" value="1"/>
</dbReference>
<comment type="caution">
    <text evidence="2">The sequence shown here is derived from an EMBL/GenBank/DDBJ whole genome shotgun (WGS) entry which is preliminary data.</text>
</comment>
<gene>
    <name evidence="2" type="ORF">ACMD2_13103</name>
</gene>
<evidence type="ECO:0000259" key="1">
    <source>
        <dbReference type="PROSITE" id="PS51384"/>
    </source>
</evidence>
<dbReference type="InterPro" id="IPR039261">
    <property type="entry name" value="FNR_nucleotide-bd"/>
</dbReference>
<organism evidence="2 3">
    <name type="scientific">Ananas comosus</name>
    <name type="common">Pineapple</name>
    <name type="synonym">Ananas ananas</name>
    <dbReference type="NCBI Taxonomy" id="4615"/>
    <lineage>
        <taxon>Eukaryota</taxon>
        <taxon>Viridiplantae</taxon>
        <taxon>Streptophyta</taxon>
        <taxon>Embryophyta</taxon>
        <taxon>Tracheophyta</taxon>
        <taxon>Spermatophyta</taxon>
        <taxon>Magnoliopsida</taxon>
        <taxon>Liliopsida</taxon>
        <taxon>Poales</taxon>
        <taxon>Bromeliaceae</taxon>
        <taxon>Bromelioideae</taxon>
        <taxon>Ananas</taxon>
    </lineage>
</organism>
<evidence type="ECO:0000313" key="2">
    <source>
        <dbReference type="EMBL" id="OAY68655.1"/>
    </source>
</evidence>
<dbReference type="Proteomes" id="UP000092600">
    <property type="component" value="Unassembled WGS sequence"/>
</dbReference>
<dbReference type="SUPFAM" id="SSF52343">
    <property type="entry name" value="Ferredoxin reductase-like, C-terminal NADP-linked domain"/>
    <property type="match status" value="1"/>
</dbReference>
<name>A0A199UVI7_ANACO</name>
<protein>
    <submittedName>
        <fullName evidence="2">Fruit protein pKIWI502</fullName>
    </submittedName>
</protein>
<evidence type="ECO:0000313" key="3">
    <source>
        <dbReference type="Proteomes" id="UP000092600"/>
    </source>
</evidence>
<dbReference type="GO" id="GO:0016491">
    <property type="term" value="F:oxidoreductase activity"/>
    <property type="evidence" value="ECO:0007669"/>
    <property type="project" value="InterPro"/>
</dbReference>
<dbReference type="PANTHER" id="PTHR47215">
    <property type="match status" value="1"/>
</dbReference>
<dbReference type="AlphaFoldDB" id="A0A199UVI7"/>
<sequence length="311" mass="33285">MAATTLHLLSPPTLSLSSSSSSSSSLLLPFPHMPRPLPLRRLRRHLSAVASAVRHHDAAASLWTPAPLALVAPASADASLFHVALDLSDAPDLAAAHTAPGQYLQLRLPSAASAAAEAKPTFLAIASPPPMIPSSVGTLRFEFLVKRVPGSTAELLCGLRDGDVVEVSAVMGRGFAVERISPPHAFPTVLIFATGSGISPIRSLIESGFNANKRADVRLYYGARNLDRMAYQDKFKDWESTGVRILPVLSRPDNRWKGKQGYVQNAFSRAEKIVDPSSTGAVLCGHKQMTEEITSVLVADGVPKDRILKNF</sequence>
<dbReference type="Pfam" id="PF00175">
    <property type="entry name" value="NAD_binding_1"/>
    <property type="match status" value="1"/>
</dbReference>
<dbReference type="SUPFAM" id="SSF63380">
    <property type="entry name" value="Riboflavin synthase domain-like"/>
    <property type="match status" value="1"/>
</dbReference>
<dbReference type="STRING" id="4615.A0A199UVI7"/>
<dbReference type="PANTHER" id="PTHR47215:SF2">
    <property type="entry name" value="OS01G0120600 PROTEIN"/>
    <property type="match status" value="1"/>
</dbReference>
<feature type="domain" description="FAD-binding FR-type" evidence="1">
    <location>
        <begin position="61"/>
        <end position="177"/>
    </location>
</feature>